<dbReference type="EMBL" id="HBUF01113734">
    <property type="protein sequence ID" value="CAG6640775.1"/>
    <property type="molecule type" value="Transcribed_RNA"/>
</dbReference>
<evidence type="ECO:0000313" key="1">
    <source>
        <dbReference type="EMBL" id="CAG6690517.1"/>
    </source>
</evidence>
<dbReference type="EMBL" id="HBUF01297905">
    <property type="protein sequence ID" value="CAG6690517.1"/>
    <property type="molecule type" value="Transcribed_RNA"/>
</dbReference>
<name>A0A8D8TQV3_9HEMI</name>
<dbReference type="AlphaFoldDB" id="A0A8D8TQV3"/>
<sequence>MIGRTYINFLTIIGMVSTLSSIQSKDFYLGTRYGKRYEFQQASSKPIPLQRFLDISIEIPERQREILLDRYSRSNVPVPIEVAPRNDRFFMGTRYGKRNDDSSMDIGSEYGGDNEDLRSMGLECQHTTNGQRIFQECKRHVEITPLNPNTIRNEEQIVAYGNDQILT</sequence>
<protein>
    <submittedName>
        <fullName evidence="1">Uncharacterized protein</fullName>
    </submittedName>
</protein>
<accession>A0A8D8TQV3</accession>
<reference evidence="1" key="1">
    <citation type="submission" date="2021-05" db="EMBL/GenBank/DDBJ databases">
        <authorList>
            <person name="Alioto T."/>
            <person name="Alioto T."/>
            <person name="Gomez Garrido J."/>
        </authorList>
    </citation>
    <scope>NUCLEOTIDE SEQUENCE</scope>
</reference>
<organism evidence="1">
    <name type="scientific">Cacopsylla melanoneura</name>
    <dbReference type="NCBI Taxonomy" id="428564"/>
    <lineage>
        <taxon>Eukaryota</taxon>
        <taxon>Metazoa</taxon>
        <taxon>Ecdysozoa</taxon>
        <taxon>Arthropoda</taxon>
        <taxon>Hexapoda</taxon>
        <taxon>Insecta</taxon>
        <taxon>Pterygota</taxon>
        <taxon>Neoptera</taxon>
        <taxon>Paraneoptera</taxon>
        <taxon>Hemiptera</taxon>
        <taxon>Sternorrhyncha</taxon>
        <taxon>Psylloidea</taxon>
        <taxon>Psyllidae</taxon>
        <taxon>Psyllinae</taxon>
        <taxon>Cacopsylla</taxon>
    </lineage>
</organism>
<dbReference type="EMBL" id="HBUF01640392">
    <property type="protein sequence ID" value="CAG6784876.1"/>
    <property type="molecule type" value="Transcribed_RNA"/>
</dbReference>
<proteinExistence type="predicted"/>